<sequence length="57" mass="6590">MDIPVSGARDRADYPGIHAPRELNPQKNSADLFLFFIENHYLMENSKLYKPYFSTGN</sequence>
<gene>
    <name evidence="2" type="ORF">FHS11_001276</name>
</gene>
<dbReference type="AlphaFoldDB" id="A0A839SDZ0"/>
<dbReference type="Proteomes" id="UP000539265">
    <property type="component" value="Unassembled WGS sequence"/>
</dbReference>
<protein>
    <submittedName>
        <fullName evidence="2">Uncharacterized protein</fullName>
    </submittedName>
</protein>
<name>A0A839SDZ0_9SPHI</name>
<reference evidence="2" key="1">
    <citation type="submission" date="2020-08" db="EMBL/GenBank/DDBJ databases">
        <title>Genomic Encyclopedia of Type Strains, Phase III (KMG-III): the genomes of soil and plant-associated and newly described type strains.</title>
        <authorList>
            <person name="Whitman W."/>
        </authorList>
    </citation>
    <scope>NUCLEOTIDE SEQUENCE [LARGE SCALE GENOMIC DNA]</scope>
    <source>
        <strain evidence="2">CECT 8628</strain>
    </source>
</reference>
<keyword evidence="3" id="KW-1185">Reference proteome</keyword>
<feature type="region of interest" description="Disordered" evidence="1">
    <location>
        <begin position="1"/>
        <end position="24"/>
    </location>
</feature>
<dbReference type="EMBL" id="JACHWX010000003">
    <property type="protein sequence ID" value="MBB3054859.1"/>
    <property type="molecule type" value="Genomic_DNA"/>
</dbReference>
<organism evidence="2 3">
    <name type="scientific">Mucilaginibacter gotjawali</name>
    <dbReference type="NCBI Taxonomy" id="1550579"/>
    <lineage>
        <taxon>Bacteria</taxon>
        <taxon>Pseudomonadati</taxon>
        <taxon>Bacteroidota</taxon>
        <taxon>Sphingobacteriia</taxon>
        <taxon>Sphingobacteriales</taxon>
        <taxon>Sphingobacteriaceae</taxon>
        <taxon>Mucilaginibacter</taxon>
    </lineage>
</organism>
<evidence type="ECO:0000313" key="2">
    <source>
        <dbReference type="EMBL" id="MBB3054859.1"/>
    </source>
</evidence>
<evidence type="ECO:0000313" key="3">
    <source>
        <dbReference type="Proteomes" id="UP000539265"/>
    </source>
</evidence>
<evidence type="ECO:0000256" key="1">
    <source>
        <dbReference type="SAM" id="MobiDB-lite"/>
    </source>
</evidence>
<proteinExistence type="predicted"/>
<accession>A0A839SDZ0</accession>
<comment type="caution">
    <text evidence="2">The sequence shown here is derived from an EMBL/GenBank/DDBJ whole genome shotgun (WGS) entry which is preliminary data.</text>
</comment>